<feature type="domain" description="MaoC-like" evidence="2">
    <location>
        <begin position="22"/>
        <end position="110"/>
    </location>
</feature>
<comment type="caution">
    <text evidence="3">The sequence shown here is derived from an EMBL/GenBank/DDBJ whole genome shotgun (WGS) entry which is preliminary data.</text>
</comment>
<dbReference type="RefSeq" id="WP_133901500.1">
    <property type="nucleotide sequence ID" value="NZ_SOCP01000002.1"/>
</dbReference>
<proteinExistence type="inferred from homology"/>
<dbReference type="InterPro" id="IPR029069">
    <property type="entry name" value="HotDog_dom_sf"/>
</dbReference>
<dbReference type="Proteomes" id="UP000294927">
    <property type="component" value="Unassembled WGS sequence"/>
</dbReference>
<organism evidence="3 4">
    <name type="scientific">Actinophytocola oryzae</name>
    <dbReference type="NCBI Taxonomy" id="502181"/>
    <lineage>
        <taxon>Bacteria</taxon>
        <taxon>Bacillati</taxon>
        <taxon>Actinomycetota</taxon>
        <taxon>Actinomycetes</taxon>
        <taxon>Pseudonocardiales</taxon>
        <taxon>Pseudonocardiaceae</taxon>
    </lineage>
</organism>
<protein>
    <submittedName>
        <fullName evidence="3">Acyl dehydratase</fullName>
    </submittedName>
</protein>
<evidence type="ECO:0000259" key="2">
    <source>
        <dbReference type="Pfam" id="PF01575"/>
    </source>
</evidence>
<dbReference type="AlphaFoldDB" id="A0A4R7W292"/>
<dbReference type="CDD" id="cd03441">
    <property type="entry name" value="R_hydratase_like"/>
    <property type="match status" value="1"/>
</dbReference>
<dbReference type="Gene3D" id="3.10.129.10">
    <property type="entry name" value="Hotdog Thioesterase"/>
    <property type="match status" value="1"/>
</dbReference>
<dbReference type="EMBL" id="SOCP01000002">
    <property type="protein sequence ID" value="TDV56235.1"/>
    <property type="molecule type" value="Genomic_DNA"/>
</dbReference>
<gene>
    <name evidence="3" type="ORF">CLV71_102301</name>
</gene>
<sequence length="138" mass="14305">MTDLPEWTLAEGADPGRIKVLALLLDDPNPLHYDPAAARSAGYTGLLNQGPANLAMLANLLLAAFPGGRVRRLSARFGGAVVAGAPLRATGRITAVDDQDGARLVTCEVRLESAGTAVLTGEGVVVCKPVEENSCVTR</sequence>
<evidence type="ECO:0000313" key="4">
    <source>
        <dbReference type="Proteomes" id="UP000294927"/>
    </source>
</evidence>
<comment type="similarity">
    <text evidence="1">Belongs to the enoyl-CoA hydratase/isomerase family.</text>
</comment>
<keyword evidence="4" id="KW-1185">Reference proteome</keyword>
<dbReference type="OrthoDB" id="5147746at2"/>
<evidence type="ECO:0000256" key="1">
    <source>
        <dbReference type="ARBA" id="ARBA00005254"/>
    </source>
</evidence>
<dbReference type="SUPFAM" id="SSF54637">
    <property type="entry name" value="Thioesterase/thiol ester dehydrase-isomerase"/>
    <property type="match status" value="1"/>
</dbReference>
<evidence type="ECO:0000313" key="3">
    <source>
        <dbReference type="EMBL" id="TDV56235.1"/>
    </source>
</evidence>
<dbReference type="InterPro" id="IPR002539">
    <property type="entry name" value="MaoC-like_dom"/>
</dbReference>
<dbReference type="Pfam" id="PF01575">
    <property type="entry name" value="MaoC_dehydratas"/>
    <property type="match status" value="1"/>
</dbReference>
<reference evidence="3 4" key="1">
    <citation type="submission" date="2019-03" db="EMBL/GenBank/DDBJ databases">
        <title>Genomic Encyclopedia of Archaeal and Bacterial Type Strains, Phase II (KMG-II): from individual species to whole genera.</title>
        <authorList>
            <person name="Goeker M."/>
        </authorList>
    </citation>
    <scope>NUCLEOTIDE SEQUENCE [LARGE SCALE GENOMIC DNA]</scope>
    <source>
        <strain evidence="3 4">DSM 45499</strain>
    </source>
</reference>
<accession>A0A4R7W292</accession>
<name>A0A4R7W292_9PSEU</name>